<protein>
    <submittedName>
        <fullName evidence="1">9225_t:CDS:1</fullName>
    </submittedName>
</protein>
<dbReference type="EMBL" id="CAJVPU010020475">
    <property type="protein sequence ID" value="CAG8676863.1"/>
    <property type="molecule type" value="Genomic_DNA"/>
</dbReference>
<reference evidence="1" key="1">
    <citation type="submission" date="2021-06" db="EMBL/GenBank/DDBJ databases">
        <authorList>
            <person name="Kallberg Y."/>
            <person name="Tangrot J."/>
            <person name="Rosling A."/>
        </authorList>
    </citation>
    <scope>NUCLEOTIDE SEQUENCE</scope>
    <source>
        <strain evidence="1">IL203A</strain>
    </source>
</reference>
<gene>
    <name evidence="1" type="ORF">DHETER_LOCUS10448</name>
</gene>
<dbReference type="Proteomes" id="UP000789702">
    <property type="component" value="Unassembled WGS sequence"/>
</dbReference>
<name>A0ACA9NUZ6_9GLOM</name>
<evidence type="ECO:0000313" key="2">
    <source>
        <dbReference type="Proteomes" id="UP000789702"/>
    </source>
</evidence>
<proteinExistence type="predicted"/>
<evidence type="ECO:0000313" key="1">
    <source>
        <dbReference type="EMBL" id="CAG8676863.1"/>
    </source>
</evidence>
<sequence length="184" mass="21561">VDVDYQMNIKDNSIDENFDMFHEAIMKALDDKRRCTEPCDWCGALCWGGRGHHENSGETNMHHTSHQPGGLKGTRCLHTKKLNAIACHKRPNESGVQYYIKEEQKNLKWDEAKSIDYKNWKFEPHYITNFNEIMCWFFEQLNKDLAKTFGCNPADESELKKYGCLKKDYNDIISVLHHCLENNK</sequence>
<keyword evidence="2" id="KW-1185">Reference proteome</keyword>
<accession>A0ACA9NUZ6</accession>
<feature type="non-terminal residue" evidence="1">
    <location>
        <position position="1"/>
    </location>
</feature>
<organism evidence="1 2">
    <name type="scientific">Dentiscutata heterogama</name>
    <dbReference type="NCBI Taxonomy" id="1316150"/>
    <lineage>
        <taxon>Eukaryota</taxon>
        <taxon>Fungi</taxon>
        <taxon>Fungi incertae sedis</taxon>
        <taxon>Mucoromycota</taxon>
        <taxon>Glomeromycotina</taxon>
        <taxon>Glomeromycetes</taxon>
        <taxon>Diversisporales</taxon>
        <taxon>Gigasporaceae</taxon>
        <taxon>Dentiscutata</taxon>
    </lineage>
</organism>
<comment type="caution">
    <text evidence="1">The sequence shown here is derived from an EMBL/GenBank/DDBJ whole genome shotgun (WGS) entry which is preliminary data.</text>
</comment>